<keyword evidence="1" id="KW-0472">Membrane</keyword>
<organism evidence="2 3">
    <name type="scientific">Schaalia hyovaginalis</name>
    <dbReference type="NCBI Taxonomy" id="29316"/>
    <lineage>
        <taxon>Bacteria</taxon>
        <taxon>Bacillati</taxon>
        <taxon>Actinomycetota</taxon>
        <taxon>Actinomycetes</taxon>
        <taxon>Actinomycetales</taxon>
        <taxon>Actinomycetaceae</taxon>
        <taxon>Schaalia</taxon>
    </lineage>
</organism>
<keyword evidence="3" id="KW-1185">Reference proteome</keyword>
<dbReference type="AlphaFoldDB" id="A0A923E3J6"/>
<feature type="transmembrane region" description="Helical" evidence="1">
    <location>
        <begin position="121"/>
        <end position="140"/>
    </location>
</feature>
<feature type="transmembrane region" description="Helical" evidence="1">
    <location>
        <begin position="297"/>
        <end position="316"/>
    </location>
</feature>
<dbReference type="EMBL" id="JACHMK010000001">
    <property type="protein sequence ID" value="MBB6334233.1"/>
    <property type="molecule type" value="Genomic_DNA"/>
</dbReference>
<accession>A0A923E3J6</accession>
<feature type="transmembrane region" description="Helical" evidence="1">
    <location>
        <begin position="322"/>
        <end position="344"/>
    </location>
</feature>
<name>A0A923E3J6_9ACTO</name>
<dbReference type="Proteomes" id="UP000617426">
    <property type="component" value="Unassembled WGS sequence"/>
</dbReference>
<evidence type="ECO:0000313" key="3">
    <source>
        <dbReference type="Proteomes" id="UP000617426"/>
    </source>
</evidence>
<sequence length="484" mass="51721">MSSILAVARAVLRSWRHSTIRALGSSIVAYRSLSAAALLIIALWEYVAFSALKELDLDAFAVQGRVGLVIQLALLIVVSNCFAVSMTLKLLESDETAFTTLLSFMPERPVIRRLAIDSPTLMISAFVSALMSFPFIVAAVPRLATFWHSSLITLLTIELAFSAILIGVSVPRIARSLLSTWIAPPLARAMGVLLASSALGYEVFSDASELSSGTALRAFISFIGAAAHGSSVVEATISVQGILIMAGAAYTALAHHGFHEDASGVNGLHMRMRLLRGIPSTFVRIQVLQLIRTPAHLSLAVLFVSAAVLLASSSTLRSLVTWPMSAGALAASGTYFALVSYGVTWRFHWIYRTNPAKKWGWIPSMWMATAGLSATALVSALVLLALSPGIDSSALSLLSRTLMIFSICMVSGAALPADERQPLSALISLFFASASTLALLQAVDFISKGHWIPEALLATAILAVSIFMYRALVTKREPNLAFPE</sequence>
<reference evidence="2" key="1">
    <citation type="submission" date="2020-08" db="EMBL/GenBank/DDBJ databases">
        <title>Sequencing the genomes of 1000 actinobacteria strains.</title>
        <authorList>
            <person name="Klenk H.-P."/>
        </authorList>
    </citation>
    <scope>NUCLEOTIDE SEQUENCE</scope>
    <source>
        <strain evidence="2">DSM 10695</strain>
    </source>
</reference>
<keyword evidence="1" id="KW-0812">Transmembrane</keyword>
<comment type="caution">
    <text evidence="2">The sequence shown here is derived from an EMBL/GenBank/DDBJ whole genome shotgun (WGS) entry which is preliminary data.</text>
</comment>
<keyword evidence="1" id="KW-1133">Transmembrane helix</keyword>
<feature type="transmembrane region" description="Helical" evidence="1">
    <location>
        <begin position="146"/>
        <end position="168"/>
    </location>
</feature>
<feature type="transmembrane region" description="Helical" evidence="1">
    <location>
        <begin position="455"/>
        <end position="473"/>
    </location>
</feature>
<feature type="transmembrane region" description="Helical" evidence="1">
    <location>
        <begin position="365"/>
        <end position="385"/>
    </location>
</feature>
<evidence type="ECO:0000313" key="2">
    <source>
        <dbReference type="EMBL" id="MBB6334233.1"/>
    </source>
</evidence>
<feature type="transmembrane region" description="Helical" evidence="1">
    <location>
        <begin position="20"/>
        <end position="44"/>
    </location>
</feature>
<protein>
    <submittedName>
        <fullName evidence="2">Uncharacterized protein</fullName>
    </submittedName>
</protein>
<proteinExistence type="predicted"/>
<feature type="transmembrane region" description="Helical" evidence="1">
    <location>
        <begin position="397"/>
        <end position="416"/>
    </location>
</feature>
<dbReference type="RefSeq" id="WP_184452063.1">
    <property type="nucleotide sequence ID" value="NZ_JACHMK010000001.1"/>
</dbReference>
<feature type="transmembrane region" description="Helical" evidence="1">
    <location>
        <begin position="423"/>
        <end position="443"/>
    </location>
</feature>
<feature type="transmembrane region" description="Helical" evidence="1">
    <location>
        <begin position="64"/>
        <end position="84"/>
    </location>
</feature>
<evidence type="ECO:0000256" key="1">
    <source>
        <dbReference type="SAM" id="Phobius"/>
    </source>
</evidence>
<gene>
    <name evidence="2" type="ORF">HD592_000798</name>
</gene>